<evidence type="ECO:0000313" key="1">
    <source>
        <dbReference type="EMBL" id="KAJ7332401.1"/>
    </source>
</evidence>
<protein>
    <submittedName>
        <fullName evidence="1">Uncharacterized protein</fullName>
    </submittedName>
</protein>
<gene>
    <name evidence="1" type="ORF">JRQ81_014581</name>
</gene>
<evidence type="ECO:0000313" key="2">
    <source>
        <dbReference type="Proteomes" id="UP001142489"/>
    </source>
</evidence>
<sequence>VDRPGSMKQYWDDLEWIKNFRMTRQTLFESSETLRPFLMRKDTVMCSALPVEERVAIGVYFLASLSCYHTIALVFQKGTSTVASIVVEVCLAIEHTMLRKEVRISDFSKYSHNCLLPLACTFLLMRYSSYTFNFYVRYYDSNDLETGVPPLLGGN</sequence>
<comment type="caution">
    <text evidence="1">The sequence shown here is derived from an EMBL/GenBank/DDBJ whole genome shotgun (WGS) entry which is preliminary data.</text>
</comment>
<dbReference type="Proteomes" id="UP001142489">
    <property type="component" value="Unassembled WGS sequence"/>
</dbReference>
<keyword evidence="2" id="KW-1185">Reference proteome</keyword>
<reference evidence="1" key="1">
    <citation type="journal article" date="2023" name="DNA Res.">
        <title>Chromosome-level genome assembly of Phrynocephalus forsythii using third-generation DNA sequencing and Hi-C analysis.</title>
        <authorList>
            <person name="Qi Y."/>
            <person name="Zhao W."/>
            <person name="Zhao Y."/>
            <person name="Niu C."/>
            <person name="Cao S."/>
            <person name="Zhang Y."/>
        </authorList>
    </citation>
    <scope>NUCLEOTIDE SEQUENCE</scope>
    <source>
        <tissue evidence="1">Muscle</tissue>
    </source>
</reference>
<organism evidence="1 2">
    <name type="scientific">Phrynocephalus forsythii</name>
    <dbReference type="NCBI Taxonomy" id="171643"/>
    <lineage>
        <taxon>Eukaryota</taxon>
        <taxon>Metazoa</taxon>
        <taxon>Chordata</taxon>
        <taxon>Craniata</taxon>
        <taxon>Vertebrata</taxon>
        <taxon>Euteleostomi</taxon>
        <taxon>Lepidosauria</taxon>
        <taxon>Squamata</taxon>
        <taxon>Bifurcata</taxon>
        <taxon>Unidentata</taxon>
        <taxon>Episquamata</taxon>
        <taxon>Toxicofera</taxon>
        <taxon>Iguania</taxon>
        <taxon>Acrodonta</taxon>
        <taxon>Agamidae</taxon>
        <taxon>Agaminae</taxon>
        <taxon>Phrynocephalus</taxon>
    </lineage>
</organism>
<dbReference type="EMBL" id="JAPFRF010000005">
    <property type="protein sequence ID" value="KAJ7332401.1"/>
    <property type="molecule type" value="Genomic_DNA"/>
</dbReference>
<feature type="non-terminal residue" evidence="1">
    <location>
        <position position="1"/>
    </location>
</feature>
<name>A0A9Q1B391_9SAUR</name>
<accession>A0A9Q1B391</accession>
<dbReference type="AlphaFoldDB" id="A0A9Q1B391"/>
<dbReference type="OrthoDB" id="6627079at2759"/>
<proteinExistence type="predicted"/>